<keyword evidence="1" id="KW-1185">Reference proteome</keyword>
<dbReference type="Proteomes" id="UP001652660">
    <property type="component" value="Chromosome 5c"/>
</dbReference>
<evidence type="ECO:0000313" key="1">
    <source>
        <dbReference type="Proteomes" id="UP001652660"/>
    </source>
</evidence>
<sequence>MDLKRKLTVEYAKEEAFWAKKSKCKWLKEEDKNTAYFHMRVASRRRRNRLSRLEKEQGGWCETDEEIGEEVAKYYQNLFNSSWPIAFEEIFQGIPRTITEQMNLQLTRPVTEKKIKQALFSMHPNKAPGPYVKWDSALCGLKGAYLPVPTLLISMGINQAMSVPLEELDRELKSPAVISYLFLTDDSLIFCKDSGKKASEITRILQIYEQASRQKAKYLGLPMVIRRSKNSTFKFLKDKMIAKLQGQKGKMLSNAGKEVLLKSVALVLPSYTMSVFKLSDGLLDQRSRSTVDFSTTLKEEEVVILNWSLYNGDPEIAKFTLPFVGFNIDKTSWKIPSSFFGKVCFTSYYWEWVEDIFGRYKEVFTRVNIFEAVYASRFSYDRCENIL</sequence>
<reference evidence="2" key="1">
    <citation type="submission" date="2025-08" db="UniProtKB">
        <authorList>
            <consortium name="RefSeq"/>
        </authorList>
    </citation>
    <scope>IDENTIFICATION</scope>
    <source>
        <tissue evidence="2">Leaves</tissue>
    </source>
</reference>
<dbReference type="RefSeq" id="XP_071906206.1">
    <property type="nucleotide sequence ID" value="XM_072050105.1"/>
</dbReference>
<accession>A0ABM4UFY8</accession>
<protein>
    <recommendedName>
        <fullName evidence="3">Reverse transcriptase domain-containing protein</fullName>
    </recommendedName>
</protein>
<name>A0ABM4UFY8_COFAR</name>
<evidence type="ECO:0000313" key="2">
    <source>
        <dbReference type="RefSeq" id="XP_071906206.1"/>
    </source>
</evidence>
<gene>
    <name evidence="2" type="primary">LOC140007363</name>
</gene>
<dbReference type="GeneID" id="140007363"/>
<dbReference type="PANTHER" id="PTHR33116:SF86">
    <property type="entry name" value="REVERSE TRANSCRIPTASE DOMAIN-CONTAINING PROTEIN"/>
    <property type="match status" value="1"/>
</dbReference>
<organism evidence="1 2">
    <name type="scientific">Coffea arabica</name>
    <name type="common">Arabian coffee</name>
    <dbReference type="NCBI Taxonomy" id="13443"/>
    <lineage>
        <taxon>Eukaryota</taxon>
        <taxon>Viridiplantae</taxon>
        <taxon>Streptophyta</taxon>
        <taxon>Embryophyta</taxon>
        <taxon>Tracheophyta</taxon>
        <taxon>Spermatophyta</taxon>
        <taxon>Magnoliopsida</taxon>
        <taxon>eudicotyledons</taxon>
        <taxon>Gunneridae</taxon>
        <taxon>Pentapetalae</taxon>
        <taxon>asterids</taxon>
        <taxon>lamiids</taxon>
        <taxon>Gentianales</taxon>
        <taxon>Rubiaceae</taxon>
        <taxon>Ixoroideae</taxon>
        <taxon>Gardenieae complex</taxon>
        <taxon>Bertiereae - Coffeeae clade</taxon>
        <taxon>Coffeeae</taxon>
        <taxon>Coffea</taxon>
    </lineage>
</organism>
<evidence type="ECO:0008006" key="3">
    <source>
        <dbReference type="Google" id="ProtNLM"/>
    </source>
</evidence>
<proteinExistence type="predicted"/>
<dbReference type="PANTHER" id="PTHR33116">
    <property type="entry name" value="REVERSE TRANSCRIPTASE ZINC-BINDING DOMAIN-CONTAINING PROTEIN-RELATED-RELATED"/>
    <property type="match status" value="1"/>
</dbReference>